<dbReference type="Pfam" id="PF03060">
    <property type="entry name" value="NMO"/>
    <property type="match status" value="1"/>
</dbReference>
<reference evidence="4" key="1">
    <citation type="journal article" date="2015" name="Nature">
        <title>Complex archaea that bridge the gap between prokaryotes and eukaryotes.</title>
        <authorList>
            <person name="Spang A."/>
            <person name="Saw J.H."/>
            <person name="Jorgensen S.L."/>
            <person name="Zaremba-Niedzwiedzka K."/>
            <person name="Martijn J."/>
            <person name="Lind A.E."/>
            <person name="van Eijk R."/>
            <person name="Schleper C."/>
            <person name="Guy L."/>
            <person name="Ettema T.J."/>
        </authorList>
    </citation>
    <scope>NUCLEOTIDE SEQUENCE</scope>
</reference>
<organism evidence="4">
    <name type="scientific">marine sediment metagenome</name>
    <dbReference type="NCBI Taxonomy" id="412755"/>
    <lineage>
        <taxon>unclassified sequences</taxon>
        <taxon>metagenomes</taxon>
        <taxon>ecological metagenomes</taxon>
    </lineage>
</organism>
<dbReference type="PANTHER" id="PTHR32332">
    <property type="entry name" value="2-NITROPROPANE DIOXYGENASE"/>
    <property type="match status" value="1"/>
</dbReference>
<dbReference type="GO" id="GO:0018580">
    <property type="term" value="F:nitronate monooxygenase activity"/>
    <property type="evidence" value="ECO:0007669"/>
    <property type="project" value="InterPro"/>
</dbReference>
<dbReference type="AlphaFoldDB" id="A0A0F9GHT5"/>
<name>A0A0F9GHT5_9ZZZZ</name>
<evidence type="ECO:0000256" key="1">
    <source>
        <dbReference type="ARBA" id="ARBA00022630"/>
    </source>
</evidence>
<dbReference type="InterPro" id="IPR004136">
    <property type="entry name" value="NMO"/>
</dbReference>
<gene>
    <name evidence="4" type="ORF">LCGC14_1907860</name>
</gene>
<protein>
    <submittedName>
        <fullName evidence="4">Uncharacterized protein</fullName>
    </submittedName>
</protein>
<evidence type="ECO:0000256" key="3">
    <source>
        <dbReference type="ARBA" id="ARBA00023002"/>
    </source>
</evidence>
<keyword evidence="1" id="KW-0285">Flavoprotein</keyword>
<sequence>MVIETKITDMLGIRHPIIAAPMGPFFTTELTIAVSKAGGLGVLSHTGLYSEYKESGKSAVEIMKENMLEVVKRTDKPFGFNIRTSRTEPVAKVLCREIPKFIMNNPKVKEQCVYAVTSAGSSKMLPESKPFQELKDSGSKIKHFHVAPAFWLAGKCVATGVDGLVVTGGEGGGHQSYERVSTLVLLQQVVQKYPDIPVVACGGFATGQGLAAALAMGAGAVAMGSRFIASKESEFHENYKNIVSPAKAQDTTITTGGLSIIRLWKNEYSLHHGVVANKEEKLAEEAAITPEAAIELSIKYELAYQGNIKDGAVPLGQSIGIVNQIEAVPDIIDTIMRDAEKNLKKAYSYIK</sequence>
<dbReference type="EMBL" id="LAZR01020096">
    <property type="protein sequence ID" value="KKL90121.1"/>
    <property type="molecule type" value="Genomic_DNA"/>
</dbReference>
<keyword evidence="2" id="KW-0288">FMN</keyword>
<keyword evidence="3" id="KW-0560">Oxidoreductase</keyword>
<comment type="caution">
    <text evidence="4">The sequence shown here is derived from an EMBL/GenBank/DDBJ whole genome shotgun (WGS) entry which is preliminary data.</text>
</comment>
<evidence type="ECO:0000256" key="2">
    <source>
        <dbReference type="ARBA" id="ARBA00022643"/>
    </source>
</evidence>
<dbReference type="Gene3D" id="3.20.20.70">
    <property type="entry name" value="Aldolase class I"/>
    <property type="match status" value="1"/>
</dbReference>
<dbReference type="InterPro" id="IPR013785">
    <property type="entry name" value="Aldolase_TIM"/>
</dbReference>
<dbReference type="SUPFAM" id="SSF51412">
    <property type="entry name" value="Inosine monophosphate dehydrogenase (IMPDH)"/>
    <property type="match status" value="1"/>
</dbReference>
<evidence type="ECO:0000313" key="4">
    <source>
        <dbReference type="EMBL" id="KKL90121.1"/>
    </source>
</evidence>
<accession>A0A0F9GHT5</accession>
<dbReference type="CDD" id="cd04730">
    <property type="entry name" value="NPD_like"/>
    <property type="match status" value="1"/>
</dbReference>
<proteinExistence type="predicted"/>